<feature type="domain" description="GGDEF" evidence="3">
    <location>
        <begin position="343"/>
        <end position="476"/>
    </location>
</feature>
<dbReference type="InterPro" id="IPR043128">
    <property type="entry name" value="Rev_trsase/Diguanyl_cyclase"/>
</dbReference>
<keyword evidence="1" id="KW-1133">Transmembrane helix</keyword>
<feature type="transmembrane region" description="Helical" evidence="1">
    <location>
        <begin position="29"/>
        <end position="46"/>
    </location>
</feature>
<evidence type="ECO:0000256" key="1">
    <source>
        <dbReference type="SAM" id="Phobius"/>
    </source>
</evidence>
<dbReference type="PROSITE" id="PS50883">
    <property type="entry name" value="EAL"/>
    <property type="match status" value="1"/>
</dbReference>
<dbReference type="NCBIfam" id="TIGR00254">
    <property type="entry name" value="GGDEF"/>
    <property type="match status" value="1"/>
</dbReference>
<evidence type="ECO:0000313" key="4">
    <source>
        <dbReference type="EMBL" id="MBM7416559.1"/>
    </source>
</evidence>
<dbReference type="InterPro" id="IPR050706">
    <property type="entry name" value="Cyclic-di-GMP_PDE-like"/>
</dbReference>
<reference evidence="4 5" key="1">
    <citation type="submission" date="2021-01" db="EMBL/GenBank/DDBJ databases">
        <title>Genomics of switchgrass bacterial isolates.</title>
        <authorList>
            <person name="Shade A."/>
        </authorList>
    </citation>
    <scope>NUCLEOTIDE SEQUENCE [LARGE SCALE GENOMIC DNA]</scope>
    <source>
        <strain evidence="4 5">PvP111</strain>
    </source>
</reference>
<dbReference type="RefSeq" id="WP_204869340.1">
    <property type="nucleotide sequence ID" value="NZ_JAFBBK010000001.1"/>
</dbReference>
<sequence>MSSPTRFLVVGALAIAVYAALPPGVVSNALYCVVAVGAVASIPVGIRTHRKVSTHSWWIVATALSFWVVGDIAIAVMEYSGGGVPLPSVADAAYVLGYLLIVVALLSVRSSGTPMLSPADGLEAAIMTAGVGLASWVVVSGPRGERVPDAGTWLGIFYTEVDVFLLVLLVFVVLKRRAGSTTHWLLGAATALMVVADYTSYVVVADGPAVSTILNVCWLASYVLFGAAALRHDERPRVSTISRAQTGMARLILLTSAVAMTPVVMSIELMRGTPVTRWGPAVVIAASIIVVLGAVRMTSFLTLLQRQSRALRVAADTDSVTGLANRGRLGRRLHEILGPEGRDGVALVLVDLNRFSDINQTFGYAVGDHVLAEIGRRLVDTVDSSATVGRLGGDEFALVLPGPVDRHDAVAVAIAAQRAVGAPLEVRDMKLTLESSVGVALSSDTPHPRSEELVQRAYAAVVAAKSRQPRLAVYDHTMDIDRIDQLRRMGELEDAITGGELEVFFQPRLDLRTGAVSGMEALLRWRHPREGLLLPAAFLPSAEQTGMLPAVTSFVIDTSMAACRRWRLAGLDIDVAVNLSVRDLVDSSLASKVRTALDDHGLPGHAVVFEVTESSAMTDPERSIDTLEALRAQGVSLSIDDFGTGYSSLTYLASLPVQQLKMDRSFVTSLASDSANLAIVRSTIALAHSMGLHIVAEGVEDQHTLDVLRGLGCDAVQGFHIARPVPAGDVVSTVKAVNSAVGATRTAV</sequence>
<dbReference type="InterPro" id="IPR001633">
    <property type="entry name" value="EAL_dom"/>
</dbReference>
<feature type="transmembrane region" description="Helical" evidence="1">
    <location>
        <begin position="184"/>
        <end position="203"/>
    </location>
</feature>
<dbReference type="SMART" id="SM00052">
    <property type="entry name" value="EAL"/>
    <property type="match status" value="1"/>
</dbReference>
<dbReference type="SUPFAM" id="SSF55073">
    <property type="entry name" value="Nucleotide cyclase"/>
    <property type="match status" value="1"/>
</dbReference>
<dbReference type="PANTHER" id="PTHR33121">
    <property type="entry name" value="CYCLIC DI-GMP PHOSPHODIESTERASE PDEF"/>
    <property type="match status" value="1"/>
</dbReference>
<comment type="caution">
    <text evidence="4">The sequence shown here is derived from an EMBL/GenBank/DDBJ whole genome shotgun (WGS) entry which is preliminary data.</text>
</comment>
<feature type="transmembrane region" description="Helical" evidence="1">
    <location>
        <begin position="89"/>
        <end position="108"/>
    </location>
</feature>
<feature type="transmembrane region" description="Helical" evidence="1">
    <location>
        <begin position="120"/>
        <end position="139"/>
    </location>
</feature>
<dbReference type="CDD" id="cd01948">
    <property type="entry name" value="EAL"/>
    <property type="match status" value="1"/>
</dbReference>
<dbReference type="Gene3D" id="3.30.70.270">
    <property type="match status" value="1"/>
</dbReference>
<dbReference type="InterPro" id="IPR000160">
    <property type="entry name" value="GGDEF_dom"/>
</dbReference>
<dbReference type="Gene3D" id="3.20.20.450">
    <property type="entry name" value="EAL domain"/>
    <property type="match status" value="1"/>
</dbReference>
<organism evidence="4 5">
    <name type="scientific">Rhodococcoides corynebacterioides</name>
    <dbReference type="NCBI Taxonomy" id="53972"/>
    <lineage>
        <taxon>Bacteria</taxon>
        <taxon>Bacillati</taxon>
        <taxon>Actinomycetota</taxon>
        <taxon>Actinomycetes</taxon>
        <taxon>Mycobacteriales</taxon>
        <taxon>Nocardiaceae</taxon>
        <taxon>Rhodococcoides</taxon>
    </lineage>
</organism>
<dbReference type="Proteomes" id="UP000703038">
    <property type="component" value="Unassembled WGS sequence"/>
</dbReference>
<feature type="transmembrane region" description="Helical" evidence="1">
    <location>
        <begin position="282"/>
        <end position="304"/>
    </location>
</feature>
<feature type="domain" description="EAL" evidence="2">
    <location>
        <begin position="485"/>
        <end position="738"/>
    </location>
</feature>
<feature type="transmembrane region" description="Helical" evidence="1">
    <location>
        <begin position="151"/>
        <end position="172"/>
    </location>
</feature>
<dbReference type="Pfam" id="PF00990">
    <property type="entry name" value="GGDEF"/>
    <property type="match status" value="1"/>
</dbReference>
<dbReference type="InterPro" id="IPR029787">
    <property type="entry name" value="Nucleotide_cyclase"/>
</dbReference>
<evidence type="ECO:0000313" key="5">
    <source>
        <dbReference type="Proteomes" id="UP000703038"/>
    </source>
</evidence>
<keyword evidence="1" id="KW-0472">Membrane</keyword>
<dbReference type="InterPro" id="IPR035919">
    <property type="entry name" value="EAL_sf"/>
</dbReference>
<keyword evidence="5" id="KW-1185">Reference proteome</keyword>
<dbReference type="EMBL" id="JAFBBK010000001">
    <property type="protein sequence ID" value="MBM7416559.1"/>
    <property type="molecule type" value="Genomic_DNA"/>
</dbReference>
<name>A0ABS2KX92_9NOCA</name>
<feature type="transmembrane region" description="Helical" evidence="1">
    <location>
        <begin position="209"/>
        <end position="230"/>
    </location>
</feature>
<dbReference type="SMART" id="SM00267">
    <property type="entry name" value="GGDEF"/>
    <property type="match status" value="1"/>
</dbReference>
<dbReference type="PROSITE" id="PS50887">
    <property type="entry name" value="GGDEF"/>
    <property type="match status" value="1"/>
</dbReference>
<feature type="transmembrane region" description="Helical" evidence="1">
    <location>
        <begin position="58"/>
        <end position="77"/>
    </location>
</feature>
<gene>
    <name evidence="4" type="ORF">JOE42_003292</name>
</gene>
<accession>A0ABS2KX92</accession>
<evidence type="ECO:0000259" key="2">
    <source>
        <dbReference type="PROSITE" id="PS50883"/>
    </source>
</evidence>
<proteinExistence type="predicted"/>
<dbReference type="SUPFAM" id="SSF141868">
    <property type="entry name" value="EAL domain-like"/>
    <property type="match status" value="1"/>
</dbReference>
<evidence type="ECO:0000259" key="3">
    <source>
        <dbReference type="PROSITE" id="PS50887"/>
    </source>
</evidence>
<feature type="transmembrane region" description="Helical" evidence="1">
    <location>
        <begin position="251"/>
        <end position="270"/>
    </location>
</feature>
<keyword evidence="1" id="KW-0812">Transmembrane</keyword>
<dbReference type="CDD" id="cd01949">
    <property type="entry name" value="GGDEF"/>
    <property type="match status" value="1"/>
</dbReference>
<dbReference type="Pfam" id="PF00563">
    <property type="entry name" value="EAL"/>
    <property type="match status" value="1"/>
</dbReference>
<protein>
    <submittedName>
        <fullName evidence="4">Diguanylate cyclase (GGDEF)-like protein</fullName>
    </submittedName>
</protein>
<dbReference type="PANTHER" id="PTHR33121:SF70">
    <property type="entry name" value="SIGNALING PROTEIN YKOW"/>
    <property type="match status" value="1"/>
</dbReference>